<dbReference type="AlphaFoldDB" id="L0HER7"/>
<dbReference type="STRING" id="593750.Metfor_2201"/>
<keyword evidence="1" id="KW-0472">Membrane</keyword>
<dbReference type="HOGENOM" id="CLU_147144_0_0_2"/>
<protein>
    <submittedName>
        <fullName evidence="2">Putative membrane protein</fullName>
    </submittedName>
</protein>
<dbReference type="OrthoDB" id="132176at2157"/>
<feature type="transmembrane region" description="Helical" evidence="1">
    <location>
        <begin position="113"/>
        <end position="132"/>
    </location>
</feature>
<dbReference type="Pfam" id="PF09946">
    <property type="entry name" value="DUF2178"/>
    <property type="match status" value="1"/>
</dbReference>
<accession>L0HER7</accession>
<dbReference type="InParanoid" id="L0HER7"/>
<keyword evidence="1" id="KW-1133">Transmembrane helix</keyword>
<gene>
    <name evidence="2" type="ordered locus">Metfor_2201</name>
</gene>
<reference evidence="3" key="1">
    <citation type="submission" date="2011-12" db="EMBL/GenBank/DDBJ databases">
        <title>Complete sequence of Methanoregula formicicum SMSP.</title>
        <authorList>
            <person name="Lucas S."/>
            <person name="Han J."/>
            <person name="Lapidus A."/>
            <person name="Cheng J.-F."/>
            <person name="Goodwin L."/>
            <person name="Pitluck S."/>
            <person name="Peters L."/>
            <person name="Ovchinnikova G."/>
            <person name="Teshima H."/>
            <person name="Detter J.C."/>
            <person name="Han C."/>
            <person name="Tapia R."/>
            <person name="Land M."/>
            <person name="Hauser L."/>
            <person name="Kyrpides N."/>
            <person name="Ivanova N."/>
            <person name="Pagani I."/>
            <person name="Imachi H."/>
            <person name="Tamaki H."/>
            <person name="Sekiguchi Y."/>
            <person name="Kamagata Y."/>
            <person name="Cadillo-Quiroz H."/>
            <person name="Zinder S."/>
            <person name="Liu W.-T."/>
            <person name="Woyke T."/>
        </authorList>
    </citation>
    <scope>NUCLEOTIDE SEQUENCE [LARGE SCALE GENOMIC DNA]</scope>
    <source>
        <strain evidence="3">DSM 22288 / NBRC 105244 / SMSP</strain>
    </source>
</reference>
<sequence length="148" mass="17192" precursor="true">MKKNTFYLMCGCIALILLAIFWYSVEIHNPLFIEIAFLAGIALAYVARKKVTDLVEDERSAKITEQAVLRTFQVFWVVFCAFSIGAVMQILYIPQNPKVFFTQPPPALLSPRMMGYFQLALLCLMIFLYVGFRIYYARKYGDWETDEE</sequence>
<dbReference type="KEGG" id="mfo:Metfor_2201"/>
<organism evidence="2 3">
    <name type="scientific">Methanoregula formicica (strain DSM 22288 / NBRC 105244 / SMSP)</name>
    <dbReference type="NCBI Taxonomy" id="593750"/>
    <lineage>
        <taxon>Archaea</taxon>
        <taxon>Methanobacteriati</taxon>
        <taxon>Methanobacteriota</taxon>
        <taxon>Stenosarchaea group</taxon>
        <taxon>Methanomicrobia</taxon>
        <taxon>Methanomicrobiales</taxon>
        <taxon>Methanoregulaceae</taxon>
        <taxon>Methanoregula</taxon>
    </lineage>
</organism>
<dbReference type="EMBL" id="CP003167">
    <property type="protein sequence ID" value="AGB03207.1"/>
    <property type="molecule type" value="Genomic_DNA"/>
</dbReference>
<dbReference type="InterPro" id="IPR019235">
    <property type="entry name" value="DUF2178_TM"/>
</dbReference>
<evidence type="ECO:0000256" key="1">
    <source>
        <dbReference type="SAM" id="Phobius"/>
    </source>
</evidence>
<name>L0HER7_METFS</name>
<reference evidence="2 3" key="2">
    <citation type="journal article" date="2014" name="Genome Announc.">
        <title>Complete Genome Sequence of Methanoregula formicica SMSPT, a Mesophilic Hydrogenotrophic Methanogen Isolated from a Methanogenic Upflow Anaerobic Sludge Blanket Reactor.</title>
        <authorList>
            <person name="Yamamoto K."/>
            <person name="Tamaki H."/>
            <person name="Cadillo-Quiroz H."/>
            <person name="Imachi H."/>
            <person name="Kyrpides N."/>
            <person name="Woyke T."/>
            <person name="Goodwin L."/>
            <person name="Zinder S.H."/>
            <person name="Kamagata Y."/>
            <person name="Liu W.T."/>
        </authorList>
    </citation>
    <scope>NUCLEOTIDE SEQUENCE [LARGE SCALE GENOMIC DNA]</scope>
    <source>
        <strain evidence="3">DSM 22288 / NBRC 105244 / SMSP</strain>
    </source>
</reference>
<evidence type="ECO:0000313" key="3">
    <source>
        <dbReference type="Proteomes" id="UP000010824"/>
    </source>
</evidence>
<feature type="transmembrane region" description="Helical" evidence="1">
    <location>
        <begin position="7"/>
        <end position="25"/>
    </location>
</feature>
<evidence type="ECO:0000313" key="2">
    <source>
        <dbReference type="EMBL" id="AGB03207.1"/>
    </source>
</evidence>
<dbReference type="eggNOG" id="arCOG04440">
    <property type="taxonomic scope" value="Archaea"/>
</dbReference>
<feature type="transmembrane region" description="Helical" evidence="1">
    <location>
        <begin position="31"/>
        <end position="47"/>
    </location>
</feature>
<dbReference type="Proteomes" id="UP000010824">
    <property type="component" value="Chromosome"/>
</dbReference>
<keyword evidence="1" id="KW-0812">Transmembrane</keyword>
<proteinExistence type="predicted"/>
<feature type="transmembrane region" description="Helical" evidence="1">
    <location>
        <begin position="68"/>
        <end position="93"/>
    </location>
</feature>
<keyword evidence="3" id="KW-1185">Reference proteome</keyword>